<dbReference type="InterPro" id="IPR044736">
    <property type="entry name" value="Gid1/RanBPM/SPLA_SPRY"/>
</dbReference>
<dbReference type="Pfam" id="PF12763">
    <property type="entry name" value="EH"/>
    <property type="match status" value="1"/>
</dbReference>
<dbReference type="Gene3D" id="2.60.120.920">
    <property type="match status" value="2"/>
</dbReference>
<feature type="compositionally biased region" description="Polar residues" evidence="1">
    <location>
        <begin position="1"/>
        <end position="12"/>
    </location>
</feature>
<dbReference type="SUPFAM" id="SSF49899">
    <property type="entry name" value="Concanavalin A-like lectins/glucanases"/>
    <property type="match status" value="2"/>
</dbReference>
<feature type="compositionally biased region" description="Polar residues" evidence="1">
    <location>
        <begin position="257"/>
        <end position="273"/>
    </location>
</feature>
<feature type="compositionally biased region" description="Acidic residues" evidence="1">
    <location>
        <begin position="707"/>
        <end position="720"/>
    </location>
</feature>
<dbReference type="InterPro" id="IPR011992">
    <property type="entry name" value="EF-hand-dom_pair"/>
</dbReference>
<feature type="compositionally biased region" description="Polar residues" evidence="1">
    <location>
        <begin position="340"/>
        <end position="353"/>
    </location>
</feature>
<feature type="compositionally biased region" description="Low complexity" evidence="1">
    <location>
        <begin position="300"/>
        <end position="336"/>
    </location>
</feature>
<sequence>MVSVSSAPTTSFEHSRPLSGVGASIYSQPPQHPYAPLNTLGGGGSSGSSGSNSYGSYGVSSSMASPYGPSPQSTFSAASVGSAGSSQPALYKAEMTDSQVHSWQQQQQQQQQFDRIKVEIDTTTASFVPTSVPSATPSPMMTERPPFPPSSPVPVQNTPTSGRPRSPVPSPYYAQSQYPSRVEVQPPTLAYQEHSRHSSTVGATSPRPSWNQPPPTSPTTTLDTTPASSSRINSAASRPYEPLTARVQGQALPSGIDEQSSLTEIDTTSTRPTSAGHPSVAHRPLSGVYNQAGPLPRPHQQQQQQQQQQYQPQQQQQQQQQYQPQQQQQQQRQQQRQQHHSTSYPSAIESQSSLTEIDSLPFPIEAQSALTEIDSLPHAVHEQSALTEIDSLPHAIHEQSALTEIDELPHGIHEQSSLTELDHLPHALHEQSSLTEVDSLPHSLSEQSSLTVLDEPSTSTASVQGQAREQDKKRASPVEDKPESEELSKATEPASVFSPLPTGAGSSIPTDADVVSSPDPEISPASQLPSPLAEPSTQPTSTRSPAPFSMSNWMMPSDFLDTNEGSNQQIPLPVEDVENGPQRKMSMHTRSAATMAAGPSSAESAIPAGSGVSPSQPDAIPVASLSPVQPRPLSPADSFASRLPPIGSAPPIPAPKPATLRSALSQPRTPEEPRPDSPPALESVLGSLVAGQTSLESAQRGVNVSLEVEELEPEEDEDEGNGFLGADDGVSAFIRELESSMQSFQLELGESTSPSLVKEVAAPNDLQRNNSSGSRTSYPVPVPVNDEPPTPSVASPALEQAIIPATSSGPQALLSQPLIMNHTDLHPQEEQTFEWTWSFTENEKETYERIFSLWERPAEDCVSADIAGKVYMTVGLPTRYLPKIMVLVNPEGKQVLTRTQFISGLHLVHLSATGSEIPEELPEELMTSAASVGRIMAPARAIKGPSAILSSAIEIVRSPPLATATVPATMATPATPITPESPVYSARINPTTSTPVATGTSTAQMPEMASKTTPVPMEIEPPVEEAEEYPSGDVYPSASAGPSSTAYPPSAYPPDNLFDTTQSYPPMNARPANFMYPPSNPNPSGNAYPPSSAAYPPSAYPPAGAYPPNQLYPDMASPDNAIYMAYPINAQGAMLSPRTYYKQAASAQSSVPSSASNSGEVSIPGDAVARNSKPGPHALHDLPENAPVFLTFEEETVVESEPPQTLATHRVASPGASRMMQPATTPAVASSSTARSMVAAAPAPAVESSAQIEANIAALYASPPDAWDHDAAPPELDVDGNYIKYRSDFKNDMTMSASVTGNHPINPKSGVFYFEITIDTFKGNSALSVGIASKSLRRNCQVGWDLNSWGYHSDDGFLYFGNGKQNIVYSFKYGEGDTIGCGINFVDRAIFFTMNGDMMGVAFRFIKDSIPLYPAVGLSQSGTEINANFGDQTFMFNIVEYKKAVLSRPMNPPALVTWNTGSKNGDMFHILSDGLSVISSLADAGCIRGPKISPREKDVFYFEVTILYLPKAEMSTIMVGICGKNQSMKETLGWKASSYGYSGESGDFLSVSSTRSSMNARSQSGKMKARARGPPFRAGSVVGCGVDFAARELFFTLNGECLGQAFYEVDVLDCFPCVSVIGGGGEDLGVGGPLSSLIREQGSSSSSSSSSSLLKTLKNKAGFEFKANFGQQPFLFDLNAFESSGGQY</sequence>
<evidence type="ECO:0000259" key="3">
    <source>
        <dbReference type="PROSITE" id="PS50188"/>
    </source>
</evidence>
<feature type="domain" description="B30.2/SPRY" evidence="3">
    <location>
        <begin position="1244"/>
        <end position="1434"/>
    </location>
</feature>
<feature type="compositionally biased region" description="Low complexity" evidence="1">
    <location>
        <begin position="127"/>
        <end position="139"/>
    </location>
</feature>
<dbReference type="SMART" id="SM00027">
    <property type="entry name" value="EH"/>
    <property type="match status" value="1"/>
</dbReference>
<feature type="compositionally biased region" description="Polar residues" evidence="1">
    <location>
        <begin position="690"/>
        <end position="702"/>
    </location>
</feature>
<feature type="region of interest" description="Disordered" evidence="1">
    <location>
        <begin position="972"/>
        <end position="1092"/>
    </location>
</feature>
<dbReference type="InterPro" id="IPR050618">
    <property type="entry name" value="Ubq-SigPath_Reg"/>
</dbReference>
<feature type="compositionally biased region" description="Low complexity" evidence="1">
    <location>
        <begin position="990"/>
        <end position="1003"/>
    </location>
</feature>
<dbReference type="EMBL" id="JAABOA010000250">
    <property type="protein sequence ID" value="KAF9585119.1"/>
    <property type="molecule type" value="Genomic_DNA"/>
</dbReference>
<feature type="region of interest" description="Disordered" evidence="1">
    <location>
        <begin position="1"/>
        <end position="84"/>
    </location>
</feature>
<feature type="region of interest" description="Disordered" evidence="1">
    <location>
        <begin position="94"/>
        <end position="113"/>
    </location>
</feature>
<feature type="compositionally biased region" description="Low complexity" evidence="1">
    <location>
        <begin position="1035"/>
        <end position="1049"/>
    </location>
</feature>
<feature type="compositionally biased region" description="Pro residues" evidence="1">
    <location>
        <begin position="647"/>
        <end position="656"/>
    </location>
</feature>
<dbReference type="PANTHER" id="PTHR12864">
    <property type="entry name" value="RAN BINDING PROTEIN 9-RELATED"/>
    <property type="match status" value="1"/>
</dbReference>
<dbReference type="PROSITE" id="PS50031">
    <property type="entry name" value="EH"/>
    <property type="match status" value="1"/>
</dbReference>
<feature type="compositionally biased region" description="Low complexity" evidence="1">
    <location>
        <begin position="1082"/>
        <end position="1092"/>
    </location>
</feature>
<evidence type="ECO:0000259" key="2">
    <source>
        <dbReference type="PROSITE" id="PS50031"/>
    </source>
</evidence>
<feature type="compositionally biased region" description="Low complexity" evidence="1">
    <location>
        <begin position="48"/>
        <end position="62"/>
    </location>
</feature>
<dbReference type="InterPro" id="IPR003877">
    <property type="entry name" value="SPRY_dom"/>
</dbReference>
<protein>
    <recommendedName>
        <fullName evidence="6">SPRY domain-containing protein</fullName>
    </recommendedName>
</protein>
<accession>A0A9P6G159</accession>
<dbReference type="OrthoDB" id="258495at2759"/>
<evidence type="ECO:0008006" key="6">
    <source>
        <dbReference type="Google" id="ProtNLM"/>
    </source>
</evidence>
<keyword evidence="5" id="KW-1185">Reference proteome</keyword>
<dbReference type="InterPro" id="IPR000261">
    <property type="entry name" value="EH_dom"/>
</dbReference>
<dbReference type="InterPro" id="IPR001870">
    <property type="entry name" value="B30.2/SPRY"/>
</dbReference>
<evidence type="ECO:0000256" key="1">
    <source>
        <dbReference type="SAM" id="MobiDB-lite"/>
    </source>
</evidence>
<dbReference type="InterPro" id="IPR043136">
    <property type="entry name" value="B30.2/SPRY_sf"/>
</dbReference>
<gene>
    <name evidence="4" type="ORF">BGW38_003828</name>
</gene>
<comment type="caution">
    <text evidence="4">The sequence shown here is derived from an EMBL/GenBank/DDBJ whole genome shotgun (WGS) entry which is preliminary data.</text>
</comment>
<dbReference type="SUPFAM" id="SSF47473">
    <property type="entry name" value="EF-hand"/>
    <property type="match status" value="1"/>
</dbReference>
<reference evidence="4" key="1">
    <citation type="journal article" date="2020" name="Fungal Divers.">
        <title>Resolving the Mortierellaceae phylogeny through synthesis of multi-gene phylogenetics and phylogenomics.</title>
        <authorList>
            <person name="Vandepol N."/>
            <person name="Liber J."/>
            <person name="Desiro A."/>
            <person name="Na H."/>
            <person name="Kennedy M."/>
            <person name="Barry K."/>
            <person name="Grigoriev I.V."/>
            <person name="Miller A.N."/>
            <person name="O'Donnell K."/>
            <person name="Stajich J.E."/>
            <person name="Bonito G."/>
        </authorList>
    </citation>
    <scope>NUCLEOTIDE SEQUENCE</scope>
    <source>
        <strain evidence="4">KOD1015</strain>
    </source>
</reference>
<dbReference type="PROSITE" id="PS50188">
    <property type="entry name" value="B302_SPRY"/>
    <property type="match status" value="2"/>
</dbReference>
<feature type="compositionally biased region" description="Polar residues" evidence="1">
    <location>
        <begin position="524"/>
        <end position="554"/>
    </location>
</feature>
<feature type="compositionally biased region" description="Basic and acidic residues" evidence="1">
    <location>
        <begin position="468"/>
        <end position="489"/>
    </location>
</feature>
<evidence type="ECO:0000313" key="5">
    <source>
        <dbReference type="Proteomes" id="UP000780801"/>
    </source>
</evidence>
<feature type="compositionally biased region" description="Low complexity" evidence="1">
    <location>
        <begin position="218"/>
        <end position="238"/>
    </location>
</feature>
<feature type="domain" description="B30.2/SPRY" evidence="3">
    <location>
        <begin position="1436"/>
        <end position="1637"/>
    </location>
</feature>
<organism evidence="4 5">
    <name type="scientific">Lunasporangiospora selenospora</name>
    <dbReference type="NCBI Taxonomy" id="979761"/>
    <lineage>
        <taxon>Eukaryota</taxon>
        <taxon>Fungi</taxon>
        <taxon>Fungi incertae sedis</taxon>
        <taxon>Mucoromycota</taxon>
        <taxon>Mortierellomycotina</taxon>
        <taxon>Mortierellomycetes</taxon>
        <taxon>Mortierellales</taxon>
        <taxon>Mortierellaceae</taxon>
        <taxon>Lunasporangiospora</taxon>
    </lineage>
</organism>
<proteinExistence type="predicted"/>
<dbReference type="CDD" id="cd12885">
    <property type="entry name" value="SPRY_RanBP_like"/>
    <property type="match status" value="2"/>
</dbReference>
<dbReference type="Pfam" id="PF00622">
    <property type="entry name" value="SPRY"/>
    <property type="match status" value="2"/>
</dbReference>
<evidence type="ECO:0000313" key="4">
    <source>
        <dbReference type="EMBL" id="KAF9585119.1"/>
    </source>
</evidence>
<dbReference type="Proteomes" id="UP000780801">
    <property type="component" value="Unassembled WGS sequence"/>
</dbReference>
<dbReference type="InterPro" id="IPR013320">
    <property type="entry name" value="ConA-like_dom_sf"/>
</dbReference>
<feature type="domain" description="EH" evidence="2">
    <location>
        <begin position="843"/>
        <end position="932"/>
    </location>
</feature>
<name>A0A9P6G159_9FUNG</name>
<dbReference type="Gene3D" id="1.10.238.10">
    <property type="entry name" value="EF-hand"/>
    <property type="match status" value="1"/>
</dbReference>
<feature type="region of interest" description="Disordered" evidence="1">
    <location>
        <begin position="127"/>
        <end position="353"/>
    </location>
</feature>
<feature type="region of interest" description="Disordered" evidence="1">
    <location>
        <begin position="432"/>
        <end position="724"/>
    </location>
</feature>
<feature type="compositionally biased region" description="Acidic residues" evidence="1">
    <location>
        <begin position="1021"/>
        <end position="1030"/>
    </location>
</feature>
<dbReference type="SMART" id="SM00449">
    <property type="entry name" value="SPRY"/>
    <property type="match status" value="2"/>
</dbReference>
<feature type="compositionally biased region" description="Polar residues" evidence="1">
    <location>
        <begin position="432"/>
        <end position="467"/>
    </location>
</feature>